<organism evidence="14">
    <name type="scientific">Geoglobus ahangari</name>
    <dbReference type="NCBI Taxonomy" id="113653"/>
    <lineage>
        <taxon>Archaea</taxon>
        <taxon>Methanobacteriati</taxon>
        <taxon>Methanobacteriota</taxon>
        <taxon>Archaeoglobi</taxon>
        <taxon>Archaeoglobales</taxon>
        <taxon>Archaeoglobaceae</taxon>
        <taxon>Geoglobus</taxon>
    </lineage>
</organism>
<dbReference type="CDD" id="cd10030">
    <property type="entry name" value="UDG-F4_TTUDGA_SPO1dp_like"/>
    <property type="match status" value="1"/>
</dbReference>
<dbReference type="SMART" id="SM00986">
    <property type="entry name" value="UDG"/>
    <property type="match status" value="1"/>
</dbReference>
<evidence type="ECO:0000256" key="7">
    <source>
        <dbReference type="ARBA" id="ARBA00022763"/>
    </source>
</evidence>
<evidence type="ECO:0000256" key="3">
    <source>
        <dbReference type="ARBA" id="ARBA00012030"/>
    </source>
</evidence>
<evidence type="ECO:0000313" key="13">
    <source>
        <dbReference type="EMBL" id="HGE65701.1"/>
    </source>
</evidence>
<keyword evidence="11" id="KW-0234">DNA repair</keyword>
<evidence type="ECO:0000256" key="8">
    <source>
        <dbReference type="ARBA" id="ARBA00022801"/>
    </source>
</evidence>
<dbReference type="EC" id="3.2.2.27" evidence="3"/>
<dbReference type="AlphaFoldDB" id="A0A7C4S674"/>
<keyword evidence="8" id="KW-0378">Hydrolase</keyword>
<dbReference type="EMBL" id="DTAK01000047">
    <property type="protein sequence ID" value="HGU59785.1"/>
    <property type="molecule type" value="Genomic_DNA"/>
</dbReference>
<dbReference type="PANTHER" id="PTHR33693">
    <property type="entry name" value="TYPE-5 URACIL-DNA GLYCOSYLASE"/>
    <property type="match status" value="1"/>
</dbReference>
<evidence type="ECO:0000256" key="6">
    <source>
        <dbReference type="ARBA" id="ARBA00022723"/>
    </source>
</evidence>
<dbReference type="GO" id="GO:0051539">
    <property type="term" value="F:4 iron, 4 sulfur cluster binding"/>
    <property type="evidence" value="ECO:0007669"/>
    <property type="project" value="UniProtKB-KW"/>
</dbReference>
<evidence type="ECO:0000259" key="12">
    <source>
        <dbReference type="SMART" id="SM00986"/>
    </source>
</evidence>
<dbReference type="EMBL" id="DTPI01000006">
    <property type="protein sequence ID" value="HGE65701.1"/>
    <property type="molecule type" value="Genomic_DNA"/>
</dbReference>
<dbReference type="GO" id="GO:0006281">
    <property type="term" value="P:DNA repair"/>
    <property type="evidence" value="ECO:0007669"/>
    <property type="project" value="UniProtKB-KW"/>
</dbReference>
<evidence type="ECO:0000256" key="2">
    <source>
        <dbReference type="ARBA" id="ARBA00006521"/>
    </source>
</evidence>
<name>A0A7C4S674_9EURY</name>
<proteinExistence type="inferred from homology"/>
<evidence type="ECO:0000256" key="5">
    <source>
        <dbReference type="ARBA" id="ARBA00022485"/>
    </source>
</evidence>
<dbReference type="InterPro" id="IPR053423">
    <property type="entry name" value="Type-4_UDG"/>
</dbReference>
<evidence type="ECO:0000256" key="10">
    <source>
        <dbReference type="ARBA" id="ARBA00023014"/>
    </source>
</evidence>
<sequence length="200" mass="23088">MSLKEIEKEILSCRRCPLWKLKKNYVPGEGKENAEIIFIGEAPGRDEDEKGRPFIGNAGKLLTDLIENTLQLRREDVFITNVLKCRPPNNRDPTEEEIKACLPYLLKQIEVINPKVIVCLGRFAAKTVFDHFGIPFTTISKERGIIREKNGKYLIATYHPAAGLYKPPLKEVIEEDFKKIKYFIKKTKNKKVTLFDFFSK</sequence>
<dbReference type="PANTHER" id="PTHR33693:SF1">
    <property type="entry name" value="TYPE-4 URACIL-DNA GLYCOSYLASE"/>
    <property type="match status" value="1"/>
</dbReference>
<evidence type="ECO:0000313" key="14">
    <source>
        <dbReference type="EMBL" id="HGU59785.1"/>
    </source>
</evidence>
<dbReference type="NCBIfam" id="TIGR00758">
    <property type="entry name" value="UDG_fam4"/>
    <property type="match status" value="1"/>
</dbReference>
<feature type="domain" description="Uracil-DNA glycosylase-like" evidence="12">
    <location>
        <begin position="27"/>
        <end position="178"/>
    </location>
</feature>
<dbReference type="InterPro" id="IPR005273">
    <property type="entry name" value="Ura-DNA_glyco_family4"/>
</dbReference>
<keyword evidence="6" id="KW-0479">Metal-binding</keyword>
<dbReference type="SMART" id="SM00987">
    <property type="entry name" value="UreE_C"/>
    <property type="match status" value="1"/>
</dbReference>
<keyword evidence="9" id="KW-0408">Iron</keyword>
<dbReference type="SUPFAM" id="SSF52141">
    <property type="entry name" value="Uracil-DNA glycosylase-like"/>
    <property type="match status" value="1"/>
</dbReference>
<keyword evidence="10" id="KW-0411">Iron-sulfur</keyword>
<dbReference type="NCBIfam" id="NF040953">
    <property type="entry name" value="Arch_udg"/>
    <property type="match status" value="1"/>
</dbReference>
<dbReference type="GO" id="GO:0046872">
    <property type="term" value="F:metal ion binding"/>
    <property type="evidence" value="ECO:0007669"/>
    <property type="project" value="UniProtKB-KW"/>
</dbReference>
<protein>
    <recommendedName>
        <fullName evidence="4">Type-4 uracil-DNA glycosylase</fullName>
        <ecNumber evidence="3">3.2.2.27</ecNumber>
    </recommendedName>
</protein>
<gene>
    <name evidence="15" type="ORF">ENL48_05280</name>
    <name evidence="14" type="ORF">ENT89_06525</name>
    <name evidence="13" type="ORF">ENX77_00985</name>
</gene>
<dbReference type="EMBL" id="DRUC01000077">
    <property type="protein sequence ID" value="HHF48560.1"/>
    <property type="molecule type" value="Genomic_DNA"/>
</dbReference>
<evidence type="ECO:0000256" key="11">
    <source>
        <dbReference type="ARBA" id="ARBA00023204"/>
    </source>
</evidence>
<keyword evidence="7" id="KW-0227">DNA damage</keyword>
<evidence type="ECO:0000313" key="15">
    <source>
        <dbReference type="EMBL" id="HHF48560.1"/>
    </source>
</evidence>
<evidence type="ECO:0000256" key="4">
    <source>
        <dbReference type="ARBA" id="ARBA00019403"/>
    </source>
</evidence>
<evidence type="ECO:0000256" key="1">
    <source>
        <dbReference type="ARBA" id="ARBA00001400"/>
    </source>
</evidence>
<reference evidence="14" key="1">
    <citation type="journal article" date="2020" name="mSystems">
        <title>Genome- and Community-Level Interaction Insights into Carbon Utilization and Element Cycling Functions of Hydrothermarchaeota in Hydrothermal Sediment.</title>
        <authorList>
            <person name="Zhou Z."/>
            <person name="Liu Y."/>
            <person name="Xu W."/>
            <person name="Pan J."/>
            <person name="Luo Z.H."/>
            <person name="Li M."/>
        </authorList>
    </citation>
    <scope>NUCLEOTIDE SEQUENCE [LARGE SCALE GENOMIC DNA]</scope>
    <source>
        <strain evidence="15">SpSt-10</strain>
        <strain evidence="14">SpSt-62</strain>
        <strain evidence="13">SpSt-97</strain>
    </source>
</reference>
<dbReference type="Pfam" id="PF03167">
    <property type="entry name" value="UDG"/>
    <property type="match status" value="1"/>
</dbReference>
<comment type="similarity">
    <text evidence="2">Belongs to the uracil-DNA glycosylase (UDG) superfamily. Type 4 (UDGa) family.</text>
</comment>
<dbReference type="InterPro" id="IPR051536">
    <property type="entry name" value="UDG_Type-4/5"/>
</dbReference>
<comment type="catalytic activity">
    <reaction evidence="1">
        <text>Hydrolyzes single-stranded DNA or mismatched double-stranded DNA and polynucleotides, releasing free uracil.</text>
        <dbReference type="EC" id="3.2.2.27"/>
    </reaction>
</comment>
<dbReference type="InterPro" id="IPR036895">
    <property type="entry name" value="Uracil-DNA_glycosylase-like_sf"/>
</dbReference>
<evidence type="ECO:0000256" key="9">
    <source>
        <dbReference type="ARBA" id="ARBA00023004"/>
    </source>
</evidence>
<comment type="caution">
    <text evidence="14">The sequence shown here is derived from an EMBL/GenBank/DDBJ whole genome shotgun (WGS) entry which is preliminary data.</text>
</comment>
<dbReference type="GO" id="GO:0004844">
    <property type="term" value="F:uracil DNA N-glycosylase activity"/>
    <property type="evidence" value="ECO:0007669"/>
    <property type="project" value="UniProtKB-EC"/>
</dbReference>
<keyword evidence="5" id="KW-0004">4Fe-4S</keyword>
<dbReference type="InterPro" id="IPR005122">
    <property type="entry name" value="Uracil-DNA_glycosylase-like"/>
</dbReference>
<dbReference type="Gene3D" id="3.40.470.10">
    <property type="entry name" value="Uracil-DNA glycosylase-like domain"/>
    <property type="match status" value="1"/>
</dbReference>
<accession>A0A7C4S674</accession>